<evidence type="ECO:0000256" key="5">
    <source>
        <dbReference type="SAM" id="Phobius"/>
    </source>
</evidence>
<dbReference type="RefSeq" id="WP_150937446.1">
    <property type="nucleotide sequence ID" value="NZ_VYTZ01000012.1"/>
</dbReference>
<dbReference type="GO" id="GO:0008234">
    <property type="term" value="F:cysteine-type peptidase activity"/>
    <property type="evidence" value="ECO:0007669"/>
    <property type="project" value="UniProtKB-KW"/>
</dbReference>
<dbReference type="PANTHER" id="PTHR47359">
    <property type="entry name" value="PEPTIDOGLYCAN DL-ENDOPEPTIDASE CWLO"/>
    <property type="match status" value="1"/>
</dbReference>
<keyword evidence="4" id="KW-0788">Thiol protease</keyword>
<proteinExistence type="inferred from homology"/>
<organism evidence="7 8">
    <name type="scientific">Microbispora cellulosiformans</name>
    <dbReference type="NCBI Taxonomy" id="2614688"/>
    <lineage>
        <taxon>Bacteria</taxon>
        <taxon>Bacillati</taxon>
        <taxon>Actinomycetota</taxon>
        <taxon>Actinomycetes</taxon>
        <taxon>Streptosporangiales</taxon>
        <taxon>Streptosporangiaceae</taxon>
        <taxon>Microbispora</taxon>
    </lineage>
</organism>
<dbReference type="EMBL" id="VYTZ01000012">
    <property type="protein sequence ID" value="KAA9375176.1"/>
    <property type="molecule type" value="Genomic_DNA"/>
</dbReference>
<dbReference type="GO" id="GO:0006508">
    <property type="term" value="P:proteolysis"/>
    <property type="evidence" value="ECO:0007669"/>
    <property type="project" value="UniProtKB-KW"/>
</dbReference>
<name>A0A5J5JUJ4_9ACTN</name>
<dbReference type="Gene3D" id="3.90.1720.10">
    <property type="entry name" value="endopeptidase domain like (from Nostoc punctiforme)"/>
    <property type="match status" value="1"/>
</dbReference>
<keyword evidence="5" id="KW-1133">Transmembrane helix</keyword>
<comment type="caution">
    <text evidence="7">The sequence shown here is derived from an EMBL/GenBank/DDBJ whole genome shotgun (WGS) entry which is preliminary data.</text>
</comment>
<keyword evidence="3" id="KW-0378">Hydrolase</keyword>
<evidence type="ECO:0000259" key="6">
    <source>
        <dbReference type="PROSITE" id="PS51935"/>
    </source>
</evidence>
<protein>
    <submittedName>
        <fullName evidence="7">NlpC/P60 family protein</fullName>
    </submittedName>
</protein>
<evidence type="ECO:0000256" key="3">
    <source>
        <dbReference type="ARBA" id="ARBA00022801"/>
    </source>
</evidence>
<dbReference type="AlphaFoldDB" id="A0A5J5JUJ4"/>
<evidence type="ECO:0000313" key="8">
    <source>
        <dbReference type="Proteomes" id="UP000327011"/>
    </source>
</evidence>
<dbReference type="Proteomes" id="UP000327011">
    <property type="component" value="Unassembled WGS sequence"/>
</dbReference>
<evidence type="ECO:0000313" key="7">
    <source>
        <dbReference type="EMBL" id="KAA9375176.1"/>
    </source>
</evidence>
<comment type="similarity">
    <text evidence="1">Belongs to the peptidase C40 family.</text>
</comment>
<dbReference type="InterPro" id="IPR051794">
    <property type="entry name" value="PG_Endopeptidase_C40"/>
</dbReference>
<dbReference type="Pfam" id="PF00877">
    <property type="entry name" value="NLPC_P60"/>
    <property type="match status" value="1"/>
</dbReference>
<reference evidence="7 8" key="1">
    <citation type="submission" date="2019-09" db="EMBL/GenBank/DDBJ databases">
        <title>Screening of Novel Bioactive Compounds from Soil-Associated.</title>
        <authorList>
            <person name="Gong X."/>
        </authorList>
    </citation>
    <scope>NUCLEOTIDE SEQUENCE [LARGE SCALE GENOMIC DNA]</scope>
    <source>
        <strain evidence="7 8">Gxj-6</strain>
    </source>
</reference>
<evidence type="ECO:0000256" key="2">
    <source>
        <dbReference type="ARBA" id="ARBA00022670"/>
    </source>
</evidence>
<feature type="domain" description="NlpC/P60" evidence="6">
    <location>
        <begin position="83"/>
        <end position="223"/>
    </location>
</feature>
<sequence>MIEEDALAKILAAGASLVAGIVLFIGLAGGARYAAISASAVCDNLSPSVSELRSTQPRETPPGAAGLCAELSSGEIPAEALAGAERGIIAVQAALHMRGTPYSWGGGGPAGPSFGIGRGAGTRGFDCSGLAEYAWARAGARIGGDTSAQWNAGIHVLRSQIRPGDLIFFASDPADPATIHHVGIAIDATRMVHAPFTGSTVRVDTWAGVPSREREFIGVVRPA</sequence>
<keyword evidence="2" id="KW-0645">Protease</keyword>
<dbReference type="PROSITE" id="PS51935">
    <property type="entry name" value="NLPC_P60"/>
    <property type="match status" value="1"/>
</dbReference>
<dbReference type="InterPro" id="IPR038765">
    <property type="entry name" value="Papain-like_cys_pep_sf"/>
</dbReference>
<keyword evidence="8" id="KW-1185">Reference proteome</keyword>
<dbReference type="SUPFAM" id="SSF54001">
    <property type="entry name" value="Cysteine proteinases"/>
    <property type="match status" value="1"/>
</dbReference>
<keyword evidence="5" id="KW-0812">Transmembrane</keyword>
<feature type="transmembrane region" description="Helical" evidence="5">
    <location>
        <begin position="6"/>
        <end position="27"/>
    </location>
</feature>
<evidence type="ECO:0000256" key="4">
    <source>
        <dbReference type="ARBA" id="ARBA00022807"/>
    </source>
</evidence>
<accession>A0A5J5JUJ4</accession>
<gene>
    <name evidence="7" type="ORF">F5972_27730</name>
</gene>
<dbReference type="InterPro" id="IPR000064">
    <property type="entry name" value="NLP_P60_dom"/>
</dbReference>
<dbReference type="PANTHER" id="PTHR47359:SF3">
    <property type="entry name" value="NLP_P60 DOMAIN-CONTAINING PROTEIN-RELATED"/>
    <property type="match status" value="1"/>
</dbReference>
<keyword evidence="5" id="KW-0472">Membrane</keyword>
<evidence type="ECO:0000256" key="1">
    <source>
        <dbReference type="ARBA" id="ARBA00007074"/>
    </source>
</evidence>